<protein>
    <submittedName>
        <fullName evidence="1">DUF5995 family protein</fullName>
    </submittedName>
</protein>
<gene>
    <name evidence="1" type="ORF">ACFSHS_03205</name>
</gene>
<comment type="caution">
    <text evidence="1">The sequence shown here is derived from an EMBL/GenBank/DDBJ whole genome shotgun (WGS) entry which is preliminary data.</text>
</comment>
<reference evidence="2" key="1">
    <citation type="journal article" date="2019" name="Int. J. Syst. Evol. Microbiol.">
        <title>The Global Catalogue of Microorganisms (GCM) 10K type strain sequencing project: providing services to taxonomists for standard genome sequencing and annotation.</title>
        <authorList>
            <consortium name="The Broad Institute Genomics Platform"/>
            <consortium name="The Broad Institute Genome Sequencing Center for Infectious Disease"/>
            <person name="Wu L."/>
            <person name="Ma J."/>
        </authorList>
    </citation>
    <scope>NUCLEOTIDE SEQUENCE [LARGE SCALE GENOMIC DNA]</scope>
    <source>
        <strain evidence="2">JCM 3338</strain>
    </source>
</reference>
<sequence length="253" mass="27607">MTGPRRAETIDDVLEALREVVDDSLAAGSRVGYFAALYRQVTVAVARGIDEGVFDDGERMSRLDAAFANRYFEALDAWRSGGRPSRSWRTAFRATDEERPVLVQHLALGVNAHINLDLPVVCARMCPGDAIMGLRRDFDLINGILTVALGDLQTRLAVLSPLLGALDVVLGRLDEEIVGFNVRKARSEAWDAAVLLARQEPEAQEATEKMLDRYASGLARVVLAPPFPLPAALDLVRATERAGVQETLRALDG</sequence>
<dbReference type="Pfam" id="PF19458">
    <property type="entry name" value="DUF5995"/>
    <property type="match status" value="1"/>
</dbReference>
<organism evidence="1 2">
    <name type="scientific">Blastococcus deserti</name>
    <dbReference type="NCBI Taxonomy" id="2259033"/>
    <lineage>
        <taxon>Bacteria</taxon>
        <taxon>Bacillati</taxon>
        <taxon>Actinomycetota</taxon>
        <taxon>Actinomycetes</taxon>
        <taxon>Geodermatophilales</taxon>
        <taxon>Geodermatophilaceae</taxon>
        <taxon>Blastococcus</taxon>
    </lineage>
</organism>
<dbReference type="InterPro" id="IPR046037">
    <property type="entry name" value="DUF5995"/>
</dbReference>
<keyword evidence="2" id="KW-1185">Reference proteome</keyword>
<dbReference type="Proteomes" id="UP001597402">
    <property type="component" value="Unassembled WGS sequence"/>
</dbReference>
<evidence type="ECO:0000313" key="2">
    <source>
        <dbReference type="Proteomes" id="UP001597402"/>
    </source>
</evidence>
<evidence type="ECO:0000313" key="1">
    <source>
        <dbReference type="EMBL" id="MFD2090572.1"/>
    </source>
</evidence>
<dbReference type="EMBL" id="JBHUHP010000001">
    <property type="protein sequence ID" value="MFD2090572.1"/>
    <property type="molecule type" value="Genomic_DNA"/>
</dbReference>
<name>A0ABW4X5H2_9ACTN</name>
<proteinExistence type="predicted"/>
<dbReference type="RefSeq" id="WP_376871613.1">
    <property type="nucleotide sequence ID" value="NZ_JBHUHP010000001.1"/>
</dbReference>
<accession>A0ABW4X5H2</accession>